<dbReference type="RefSeq" id="WP_344748561.1">
    <property type="nucleotide sequence ID" value="NZ_BAAAWW010000161.1"/>
</dbReference>
<keyword evidence="2" id="KW-0472">Membrane</keyword>
<keyword evidence="2" id="KW-1133">Transmembrane helix</keyword>
<name>A0ABV5TCG0_9ACTN</name>
<feature type="domain" description="DM13" evidence="3">
    <location>
        <begin position="87"/>
        <end position="195"/>
    </location>
</feature>
<reference evidence="4 5" key="1">
    <citation type="submission" date="2024-09" db="EMBL/GenBank/DDBJ databases">
        <authorList>
            <person name="Sun Q."/>
            <person name="Mori K."/>
        </authorList>
    </citation>
    <scope>NUCLEOTIDE SEQUENCE [LARGE SCALE GENOMIC DNA]</scope>
    <source>
        <strain evidence="4 5">JCM 3028</strain>
    </source>
</reference>
<dbReference type="PROSITE" id="PS51549">
    <property type="entry name" value="DM13"/>
    <property type="match status" value="1"/>
</dbReference>
<evidence type="ECO:0000313" key="4">
    <source>
        <dbReference type="EMBL" id="MFB9676737.1"/>
    </source>
</evidence>
<dbReference type="Proteomes" id="UP001589610">
    <property type="component" value="Unassembled WGS sequence"/>
</dbReference>
<proteinExistence type="predicted"/>
<comment type="caution">
    <text evidence="4">The sequence shown here is derived from an EMBL/GenBank/DDBJ whole genome shotgun (WGS) entry which is preliminary data.</text>
</comment>
<evidence type="ECO:0000313" key="5">
    <source>
        <dbReference type="Proteomes" id="UP001589610"/>
    </source>
</evidence>
<keyword evidence="2" id="KW-0812">Transmembrane</keyword>
<dbReference type="EMBL" id="JBHMBS010000006">
    <property type="protein sequence ID" value="MFB9676737.1"/>
    <property type="molecule type" value="Genomic_DNA"/>
</dbReference>
<feature type="transmembrane region" description="Helical" evidence="2">
    <location>
        <begin position="12"/>
        <end position="30"/>
    </location>
</feature>
<dbReference type="Pfam" id="PF10517">
    <property type="entry name" value="DM13"/>
    <property type="match status" value="1"/>
</dbReference>
<organism evidence="4 5">
    <name type="scientific">Streptosporangium vulgare</name>
    <dbReference type="NCBI Taxonomy" id="46190"/>
    <lineage>
        <taxon>Bacteria</taxon>
        <taxon>Bacillati</taxon>
        <taxon>Actinomycetota</taxon>
        <taxon>Actinomycetes</taxon>
        <taxon>Streptosporangiales</taxon>
        <taxon>Streptosporangiaceae</taxon>
        <taxon>Streptosporangium</taxon>
    </lineage>
</organism>
<dbReference type="InterPro" id="IPR019545">
    <property type="entry name" value="DM13_domain"/>
</dbReference>
<evidence type="ECO:0000256" key="1">
    <source>
        <dbReference type="SAM" id="MobiDB-lite"/>
    </source>
</evidence>
<accession>A0ABV5TCG0</accession>
<evidence type="ECO:0000256" key="2">
    <source>
        <dbReference type="SAM" id="Phobius"/>
    </source>
</evidence>
<protein>
    <submittedName>
        <fullName evidence="4">DM13 domain-containing protein</fullName>
    </submittedName>
</protein>
<keyword evidence="5" id="KW-1185">Reference proteome</keyword>
<sequence>MRVKRLLRHPVTWGVLAFGAVALGVALYLFQPWRLFTTVEVNEALPTAAASPGPEATRQGGPSEPGGPSGSARATEPAREPKVLAKGTFISHEHETEGRARVLELPDGSRVLRIEDLDTSDGPDLRVWLSDQPVRKGNAGWFNLDDGEHLELGELKGNRGNANYAVPAGADLDSLRSVTIWCKRFGVSFGAAALT</sequence>
<gene>
    <name evidence="4" type="ORF">ACFFRH_14710</name>
</gene>
<evidence type="ECO:0000259" key="3">
    <source>
        <dbReference type="PROSITE" id="PS51549"/>
    </source>
</evidence>
<feature type="region of interest" description="Disordered" evidence="1">
    <location>
        <begin position="48"/>
        <end position="81"/>
    </location>
</feature>